<evidence type="ECO:0000259" key="2">
    <source>
        <dbReference type="SMART" id="SM01126"/>
    </source>
</evidence>
<feature type="region of interest" description="Disordered" evidence="1">
    <location>
        <begin position="228"/>
        <end position="247"/>
    </location>
</feature>
<evidence type="ECO:0000313" key="4">
    <source>
        <dbReference type="Proteomes" id="UP000503447"/>
    </source>
</evidence>
<name>A0A6M5YMA1_9BACT</name>
<dbReference type="SMART" id="SM01126">
    <property type="entry name" value="DDE_Tnp_IS1595"/>
    <property type="match status" value="1"/>
</dbReference>
<sequence length="315" mass="35636">MDFPIVDLMDPGACYRYLVDLLHPDGLSCPRCHRSDGMGVQARHRAPVLDYRCTHCGRVFNAYTGTPLHGTRRPPAQWVLIFRGFAQGTPTAQLARELGCDRMHLLDLRHRFQERAREPPRRSARSPARRPKRTRCSRMRGKKGVRHPNPDDPPRRRANKRRGHGNFANDRPPVVGVVSRDTGAIVLEVVERTDQETLIAFVTEHTDDGATVYTDEWSGYARLSAEGRGHATVNHTPGQREWARDDDGDGIREVHDNTLEGLWAALRTFLRPFRGISKHYLHQYVAVFQWAYNKVGVAGMVRTLLGLPLSTPTAS</sequence>
<organism evidence="3 4">
    <name type="scientific">Frigoriglobus tundricola</name>
    <dbReference type="NCBI Taxonomy" id="2774151"/>
    <lineage>
        <taxon>Bacteria</taxon>
        <taxon>Pseudomonadati</taxon>
        <taxon>Planctomycetota</taxon>
        <taxon>Planctomycetia</taxon>
        <taxon>Gemmatales</taxon>
        <taxon>Gemmataceae</taxon>
        <taxon>Frigoriglobus</taxon>
    </lineage>
</organism>
<dbReference type="AlphaFoldDB" id="A0A6M5YMA1"/>
<feature type="region of interest" description="Disordered" evidence="1">
    <location>
        <begin position="111"/>
        <end position="175"/>
    </location>
</feature>
<dbReference type="PANTHER" id="PTHR47163">
    <property type="entry name" value="DDE_TNP_IS1595 DOMAIN-CONTAINING PROTEIN"/>
    <property type="match status" value="1"/>
</dbReference>
<dbReference type="EMBL" id="CP053452">
    <property type="protein sequence ID" value="QJW94466.1"/>
    <property type="molecule type" value="Genomic_DNA"/>
</dbReference>
<feature type="compositionally biased region" description="Basic and acidic residues" evidence="1">
    <location>
        <begin position="111"/>
        <end position="121"/>
    </location>
</feature>
<dbReference type="PANTHER" id="PTHR47163:SF2">
    <property type="entry name" value="SI:DKEY-17M8.2"/>
    <property type="match status" value="1"/>
</dbReference>
<dbReference type="KEGG" id="ftj:FTUN_1986"/>
<gene>
    <name evidence="3" type="ORF">FTUN_1986</name>
</gene>
<feature type="domain" description="ISXO2-like transposase" evidence="2">
    <location>
        <begin position="138"/>
        <end position="293"/>
    </location>
</feature>
<protein>
    <recommendedName>
        <fullName evidence="2">ISXO2-like transposase domain-containing protein</fullName>
    </recommendedName>
</protein>
<reference evidence="4" key="1">
    <citation type="submission" date="2020-05" db="EMBL/GenBank/DDBJ databases">
        <title>Frigoriglobus tundricola gen. nov., sp. nov., a psychrotolerant cellulolytic planctomycete of the family Gemmataceae with two divergent copies of 16S rRNA gene.</title>
        <authorList>
            <person name="Kulichevskaya I.S."/>
            <person name="Ivanova A.A."/>
            <person name="Naumoff D.G."/>
            <person name="Beletsky A.V."/>
            <person name="Rijpstra W.I.C."/>
            <person name="Sinninghe Damste J.S."/>
            <person name="Mardanov A.V."/>
            <person name="Ravin N.V."/>
            <person name="Dedysh S.N."/>
        </authorList>
    </citation>
    <scope>NUCLEOTIDE SEQUENCE [LARGE SCALE GENOMIC DNA]</scope>
    <source>
        <strain evidence="4">PL17</strain>
    </source>
</reference>
<dbReference type="NCBIfam" id="NF033547">
    <property type="entry name" value="transpos_IS1595"/>
    <property type="match status" value="1"/>
</dbReference>
<dbReference type="Proteomes" id="UP000503447">
    <property type="component" value="Chromosome"/>
</dbReference>
<keyword evidence="4" id="KW-1185">Reference proteome</keyword>
<evidence type="ECO:0000256" key="1">
    <source>
        <dbReference type="SAM" id="MobiDB-lite"/>
    </source>
</evidence>
<proteinExistence type="predicted"/>
<dbReference type="Pfam" id="PF12762">
    <property type="entry name" value="DDE_Tnp_IS1595"/>
    <property type="match status" value="1"/>
</dbReference>
<feature type="compositionally biased region" description="Basic residues" evidence="1">
    <location>
        <begin position="122"/>
        <end position="146"/>
    </location>
</feature>
<dbReference type="InterPro" id="IPR024445">
    <property type="entry name" value="Tnp_ISXO2-like"/>
</dbReference>
<dbReference type="InterPro" id="IPR053164">
    <property type="entry name" value="IS1016-like_transposase"/>
</dbReference>
<evidence type="ECO:0000313" key="3">
    <source>
        <dbReference type="EMBL" id="QJW94466.1"/>
    </source>
</evidence>
<accession>A0A6M5YMA1</accession>
<dbReference type="RefSeq" id="WP_171470456.1">
    <property type="nucleotide sequence ID" value="NZ_CP053452.2"/>
</dbReference>